<gene>
    <name evidence="2" type="ORF">E1B28_011625</name>
</gene>
<protein>
    <submittedName>
        <fullName evidence="2">Uncharacterized protein</fullName>
    </submittedName>
</protein>
<dbReference type="AlphaFoldDB" id="A0A9P7UQ56"/>
<comment type="caution">
    <text evidence="2">The sequence shown here is derived from an EMBL/GenBank/DDBJ whole genome shotgun (WGS) entry which is preliminary data.</text>
</comment>
<dbReference type="EMBL" id="CM032187">
    <property type="protein sequence ID" value="KAG7090003.1"/>
    <property type="molecule type" value="Genomic_DNA"/>
</dbReference>
<evidence type="ECO:0000313" key="3">
    <source>
        <dbReference type="Proteomes" id="UP001049176"/>
    </source>
</evidence>
<accession>A0A9P7UQ56</accession>
<evidence type="ECO:0000256" key="1">
    <source>
        <dbReference type="SAM" id="MobiDB-lite"/>
    </source>
</evidence>
<dbReference type="RefSeq" id="XP_043006473.1">
    <property type="nucleotide sequence ID" value="XM_043156685.1"/>
</dbReference>
<evidence type="ECO:0000313" key="2">
    <source>
        <dbReference type="EMBL" id="KAG7090003.1"/>
    </source>
</evidence>
<dbReference type="Proteomes" id="UP001049176">
    <property type="component" value="Chromosome 7"/>
</dbReference>
<name>A0A9P7UQ56_9AGAR</name>
<feature type="region of interest" description="Disordered" evidence="1">
    <location>
        <begin position="1"/>
        <end position="35"/>
    </location>
</feature>
<reference evidence="2" key="1">
    <citation type="journal article" date="2021" name="Genome Biol. Evol.">
        <title>The assembled and annotated genome of the fairy-ring fungus Marasmius oreades.</title>
        <authorList>
            <person name="Hiltunen M."/>
            <person name="Ament-Velasquez S.L."/>
            <person name="Johannesson H."/>
        </authorList>
    </citation>
    <scope>NUCLEOTIDE SEQUENCE</scope>
    <source>
        <strain evidence="2">03SP1</strain>
    </source>
</reference>
<dbReference type="KEGG" id="more:E1B28_011625"/>
<dbReference type="GeneID" id="66080700"/>
<sequence>MPHSPMRQPVVDHPSFTGSPLKPKTNRYRVIGTGPSESKSLGAPLCEEFKLNSTVQPVKRPNRCIQIEEIDDDDTFKDLAMCRVGQYLPKQHDKVTEPSLGDGKTREAPSIYVILEKLKILNEILHPPRMMGPGYRHYSKGEMDPYVRAQIGLIQTLFKFYSDPNSRCFGLWHSSAHQAAISVRRCP</sequence>
<keyword evidence="3" id="KW-1185">Reference proteome</keyword>
<proteinExistence type="predicted"/>
<organism evidence="2 3">
    <name type="scientific">Marasmius oreades</name>
    <name type="common">fairy-ring Marasmius</name>
    <dbReference type="NCBI Taxonomy" id="181124"/>
    <lineage>
        <taxon>Eukaryota</taxon>
        <taxon>Fungi</taxon>
        <taxon>Dikarya</taxon>
        <taxon>Basidiomycota</taxon>
        <taxon>Agaricomycotina</taxon>
        <taxon>Agaricomycetes</taxon>
        <taxon>Agaricomycetidae</taxon>
        <taxon>Agaricales</taxon>
        <taxon>Marasmiineae</taxon>
        <taxon>Marasmiaceae</taxon>
        <taxon>Marasmius</taxon>
    </lineage>
</organism>